<organism evidence="2 3">
    <name type="scientific">Petrolisthes cinctipes</name>
    <name type="common">Flat porcelain crab</name>
    <dbReference type="NCBI Taxonomy" id="88211"/>
    <lineage>
        <taxon>Eukaryota</taxon>
        <taxon>Metazoa</taxon>
        <taxon>Ecdysozoa</taxon>
        <taxon>Arthropoda</taxon>
        <taxon>Crustacea</taxon>
        <taxon>Multicrustacea</taxon>
        <taxon>Malacostraca</taxon>
        <taxon>Eumalacostraca</taxon>
        <taxon>Eucarida</taxon>
        <taxon>Decapoda</taxon>
        <taxon>Pleocyemata</taxon>
        <taxon>Anomura</taxon>
        <taxon>Galatheoidea</taxon>
        <taxon>Porcellanidae</taxon>
        <taxon>Petrolisthes</taxon>
    </lineage>
</organism>
<keyword evidence="3" id="KW-1185">Reference proteome</keyword>
<keyword evidence="1" id="KW-0732">Signal</keyword>
<proteinExistence type="predicted"/>
<dbReference type="Proteomes" id="UP001286313">
    <property type="component" value="Unassembled WGS sequence"/>
</dbReference>
<evidence type="ECO:0000313" key="3">
    <source>
        <dbReference type="Proteomes" id="UP001286313"/>
    </source>
</evidence>
<dbReference type="EMBL" id="JAWQEG010000248">
    <property type="protein sequence ID" value="KAK3892738.1"/>
    <property type="molecule type" value="Genomic_DNA"/>
</dbReference>
<dbReference type="AlphaFoldDB" id="A0AAE1GGD2"/>
<evidence type="ECO:0008006" key="4">
    <source>
        <dbReference type="Google" id="ProtNLM"/>
    </source>
</evidence>
<accession>A0AAE1GGD2</accession>
<evidence type="ECO:0000256" key="1">
    <source>
        <dbReference type="SAM" id="SignalP"/>
    </source>
</evidence>
<gene>
    <name evidence="2" type="ORF">Pcinc_003428</name>
</gene>
<reference evidence="2" key="1">
    <citation type="submission" date="2023-10" db="EMBL/GenBank/DDBJ databases">
        <title>Genome assemblies of two species of porcelain crab, Petrolisthes cinctipes and Petrolisthes manimaculis (Anomura: Porcellanidae).</title>
        <authorList>
            <person name="Angst P."/>
        </authorList>
    </citation>
    <scope>NUCLEOTIDE SEQUENCE</scope>
    <source>
        <strain evidence="2">PB745_01</strain>
        <tissue evidence="2">Gill</tissue>
    </source>
</reference>
<feature type="signal peptide" evidence="1">
    <location>
        <begin position="1"/>
        <end position="29"/>
    </location>
</feature>
<name>A0AAE1GGD2_PETCI</name>
<feature type="chain" id="PRO_5041976362" description="Auto-transporter adhesin head GIN domain-containing protein" evidence="1">
    <location>
        <begin position="30"/>
        <end position="94"/>
    </location>
</feature>
<comment type="caution">
    <text evidence="2">The sequence shown here is derived from an EMBL/GenBank/DDBJ whole genome shotgun (WGS) entry which is preliminary data.</text>
</comment>
<sequence>MKRTCVLMWEAVVMLAWTGLLLWSPTADATLPDRPRVRSEGGHLRLEGGANRNISLSTSGSGAVNINGVDVAGSLSLWLIPDGYWRKHQTHIFR</sequence>
<protein>
    <recommendedName>
        <fullName evidence="4">Auto-transporter adhesin head GIN domain-containing protein</fullName>
    </recommendedName>
</protein>
<evidence type="ECO:0000313" key="2">
    <source>
        <dbReference type="EMBL" id="KAK3892738.1"/>
    </source>
</evidence>